<reference evidence="4" key="1">
    <citation type="submission" date="2021-02" db="EMBL/GenBank/DDBJ databases">
        <title>Genome sequence Cadophora malorum strain M34.</title>
        <authorList>
            <person name="Stefanovic E."/>
            <person name="Vu D."/>
            <person name="Scully C."/>
            <person name="Dijksterhuis J."/>
            <person name="Roader J."/>
            <person name="Houbraken J."/>
        </authorList>
    </citation>
    <scope>NUCLEOTIDE SEQUENCE</scope>
    <source>
        <strain evidence="4">M34</strain>
    </source>
</reference>
<evidence type="ECO:0000313" key="4">
    <source>
        <dbReference type="EMBL" id="KAG4414611.1"/>
    </source>
</evidence>
<evidence type="ECO:0000256" key="2">
    <source>
        <dbReference type="ARBA" id="ARBA00022857"/>
    </source>
</evidence>
<dbReference type="InterPro" id="IPR002347">
    <property type="entry name" value="SDR_fam"/>
</dbReference>
<dbReference type="GO" id="GO:0009688">
    <property type="term" value="P:abscisic acid biosynthetic process"/>
    <property type="evidence" value="ECO:0007669"/>
    <property type="project" value="UniProtKB-ARBA"/>
</dbReference>
<proteinExistence type="inferred from homology"/>
<dbReference type="GO" id="GO:0016491">
    <property type="term" value="F:oxidoreductase activity"/>
    <property type="evidence" value="ECO:0007669"/>
    <property type="project" value="UniProtKB-KW"/>
</dbReference>
<dbReference type="CDD" id="cd05233">
    <property type="entry name" value="SDR_c"/>
    <property type="match status" value="1"/>
</dbReference>
<dbReference type="EMBL" id="JAFJYH010000257">
    <property type="protein sequence ID" value="KAG4414611.1"/>
    <property type="molecule type" value="Genomic_DNA"/>
</dbReference>
<organism evidence="4 5">
    <name type="scientific">Cadophora malorum</name>
    <dbReference type="NCBI Taxonomy" id="108018"/>
    <lineage>
        <taxon>Eukaryota</taxon>
        <taxon>Fungi</taxon>
        <taxon>Dikarya</taxon>
        <taxon>Ascomycota</taxon>
        <taxon>Pezizomycotina</taxon>
        <taxon>Leotiomycetes</taxon>
        <taxon>Helotiales</taxon>
        <taxon>Ploettnerulaceae</taxon>
        <taxon>Cadophora</taxon>
    </lineage>
</organism>
<name>A0A8H7W1Q9_9HELO</name>
<dbReference type="Pfam" id="PF13561">
    <property type="entry name" value="adh_short_C2"/>
    <property type="match status" value="1"/>
</dbReference>
<accession>A0A8H7W1Q9</accession>
<dbReference type="PANTHER" id="PTHR24321">
    <property type="entry name" value="DEHYDROGENASES, SHORT CHAIN"/>
    <property type="match status" value="1"/>
</dbReference>
<evidence type="ECO:0000313" key="5">
    <source>
        <dbReference type="Proteomes" id="UP000664132"/>
    </source>
</evidence>
<dbReference type="SUPFAM" id="SSF51735">
    <property type="entry name" value="NAD(P)-binding Rossmann-fold domains"/>
    <property type="match status" value="1"/>
</dbReference>
<keyword evidence="2" id="KW-0521">NADP</keyword>
<dbReference type="PROSITE" id="PS00061">
    <property type="entry name" value="ADH_SHORT"/>
    <property type="match status" value="1"/>
</dbReference>
<evidence type="ECO:0000256" key="3">
    <source>
        <dbReference type="ARBA" id="ARBA00023002"/>
    </source>
</evidence>
<dbReference type="PRINTS" id="PR00081">
    <property type="entry name" value="GDHRDH"/>
</dbReference>
<dbReference type="Gene3D" id="3.40.50.720">
    <property type="entry name" value="NAD(P)-binding Rossmann-like Domain"/>
    <property type="match status" value="1"/>
</dbReference>
<dbReference type="Proteomes" id="UP000664132">
    <property type="component" value="Unassembled WGS sequence"/>
</dbReference>
<comment type="caution">
    <text evidence="4">The sequence shown here is derived from an EMBL/GenBank/DDBJ whole genome shotgun (WGS) entry which is preliminary data.</text>
</comment>
<dbReference type="InterPro" id="IPR036291">
    <property type="entry name" value="NAD(P)-bd_dom_sf"/>
</dbReference>
<dbReference type="AlphaFoldDB" id="A0A8H7W1Q9"/>
<dbReference type="PRINTS" id="PR00080">
    <property type="entry name" value="SDRFAMILY"/>
</dbReference>
<sequence length="260" mass="26868">MSMNSKVIAITGGASGIGLATASMLLTRGATVCIGDIIPSTLETAKTTLSALLSDSNSSSSQAKGTFHLSQLDVSKIQEVDAWIAGIVKEHGRLDGAANCAGVIGKKHGITKLVELEDEEWERIIGVNLTGLMYCLRAELRAVASGGSIVNVSSIQGVMGFPGSAAYVASKHGVIGLTRAAAKEVCDREIRVNAVTPGSIMTPLLQKAQEMNPEEGVGMPNAIKRVGTAEEMAGIICFLLGPDSTYVTGAAYAGDGGWNC</sequence>
<gene>
    <name evidence="4" type="ORF">IFR04_012265</name>
</gene>
<dbReference type="FunFam" id="3.40.50.720:FF:000084">
    <property type="entry name" value="Short-chain dehydrogenase reductase"/>
    <property type="match status" value="1"/>
</dbReference>
<dbReference type="PANTHER" id="PTHR24321:SF8">
    <property type="entry name" value="ESTRADIOL 17-BETA-DEHYDROGENASE 8-RELATED"/>
    <property type="match status" value="1"/>
</dbReference>
<keyword evidence="3" id="KW-0560">Oxidoreductase</keyword>
<protein>
    <submittedName>
        <fullName evidence="4">Uncharacterized protein</fullName>
    </submittedName>
</protein>
<dbReference type="InterPro" id="IPR020904">
    <property type="entry name" value="Sc_DH/Rdtase_CS"/>
</dbReference>
<keyword evidence="5" id="KW-1185">Reference proteome</keyword>
<dbReference type="OrthoDB" id="1669814at2759"/>
<evidence type="ECO:0000256" key="1">
    <source>
        <dbReference type="ARBA" id="ARBA00006484"/>
    </source>
</evidence>
<comment type="similarity">
    <text evidence="1">Belongs to the short-chain dehydrogenases/reductases (SDR) family.</text>
</comment>